<gene>
    <name evidence="1" type="ORF">SAMN06295900_102321</name>
</gene>
<sequence>MSTQTSHTRTGSEPNGWSAWSSMLDLALSRVPSATQWKQAASALLDANQQLSERMQATQQQWLSEWHERADTPGFVEFCRQCGDTSHELSKRLIDWQLQGTAQWRSQVYALTAQLLSSRGEGDNLLALCAAQQAARKQWDEQGAALAQWFGGVSPAFTQCLQLWLDSGADASLVPQAAADRPG</sequence>
<name>A0A1X7D2R3_TRICW</name>
<dbReference type="AlphaFoldDB" id="A0A1X7D2R3"/>
<keyword evidence="2" id="KW-1185">Reference proteome</keyword>
<dbReference type="Proteomes" id="UP000192911">
    <property type="component" value="Unassembled WGS sequence"/>
</dbReference>
<dbReference type="GeneID" id="95552357"/>
<evidence type="ECO:0000313" key="2">
    <source>
        <dbReference type="Proteomes" id="UP000192911"/>
    </source>
</evidence>
<dbReference type="STRING" id="28094.SAMN06295900_102321"/>
<dbReference type="EMBL" id="FXAH01000002">
    <property type="protein sequence ID" value="SMF07706.1"/>
    <property type="molecule type" value="Genomic_DNA"/>
</dbReference>
<evidence type="ECO:0000313" key="1">
    <source>
        <dbReference type="EMBL" id="SMF07706.1"/>
    </source>
</evidence>
<protein>
    <submittedName>
        <fullName evidence="1">Uncharacterized protein</fullName>
    </submittedName>
</protein>
<proteinExistence type="predicted"/>
<reference evidence="2" key="1">
    <citation type="submission" date="2017-04" db="EMBL/GenBank/DDBJ databases">
        <authorList>
            <person name="Varghese N."/>
            <person name="Submissions S."/>
        </authorList>
    </citation>
    <scope>NUCLEOTIDE SEQUENCE [LARGE SCALE GENOMIC DNA]</scope>
    <source>
        <strain evidence="2">Ballard 720</strain>
    </source>
</reference>
<accession>A0A1X7D2R3</accession>
<dbReference type="RefSeq" id="WP_085225056.1">
    <property type="nucleotide sequence ID" value="NZ_BSQD01000002.1"/>
</dbReference>
<dbReference type="OrthoDB" id="9131578at2"/>
<organism evidence="1 2">
    <name type="scientific">Trinickia caryophylli</name>
    <name type="common">Paraburkholderia caryophylli</name>
    <dbReference type="NCBI Taxonomy" id="28094"/>
    <lineage>
        <taxon>Bacteria</taxon>
        <taxon>Pseudomonadati</taxon>
        <taxon>Pseudomonadota</taxon>
        <taxon>Betaproteobacteria</taxon>
        <taxon>Burkholderiales</taxon>
        <taxon>Burkholderiaceae</taxon>
        <taxon>Trinickia</taxon>
    </lineage>
</organism>